<accession>A0A519BDH6</accession>
<evidence type="ECO:0000313" key="3">
    <source>
        <dbReference type="Proteomes" id="UP000320813"/>
    </source>
</evidence>
<protein>
    <submittedName>
        <fullName evidence="2">PilZ domain-containing protein</fullName>
    </submittedName>
</protein>
<reference evidence="2 3" key="1">
    <citation type="submission" date="2019-01" db="EMBL/GenBank/DDBJ databases">
        <title>Insights into ecological role of a new deltaproteobacterial order Candidatus Sinidesulfobacterales (Sva0485) by metagenomics and metatranscriptomics.</title>
        <authorList>
            <person name="Tan S."/>
            <person name="Liu J."/>
            <person name="Fang Y."/>
            <person name="Hedlund B.P."/>
            <person name="Lian Z.H."/>
            <person name="Huang L.Y."/>
            <person name="Li J.T."/>
            <person name="Huang L.N."/>
            <person name="Li W.J."/>
            <person name="Jiang H.C."/>
            <person name="Dong H.L."/>
            <person name="Shu W.S."/>
        </authorList>
    </citation>
    <scope>NUCLEOTIDE SEQUENCE [LARGE SCALE GENOMIC DNA]</scope>
    <source>
        <strain evidence="2">AP3</strain>
    </source>
</reference>
<evidence type="ECO:0000313" key="2">
    <source>
        <dbReference type="EMBL" id="RZD15322.1"/>
    </source>
</evidence>
<dbReference type="EMBL" id="SGBD01000001">
    <property type="protein sequence ID" value="RZD15322.1"/>
    <property type="molecule type" value="Genomic_DNA"/>
</dbReference>
<dbReference type="Pfam" id="PF07238">
    <property type="entry name" value="PilZ"/>
    <property type="match status" value="1"/>
</dbReference>
<feature type="domain" description="PilZ" evidence="1">
    <location>
        <begin position="143"/>
        <end position="228"/>
    </location>
</feature>
<name>A0A519BDH6_9DELT</name>
<dbReference type="Gene3D" id="2.40.10.220">
    <property type="entry name" value="predicted glycosyltransferase like domains"/>
    <property type="match status" value="1"/>
</dbReference>
<dbReference type="InterPro" id="IPR009875">
    <property type="entry name" value="PilZ_domain"/>
</dbReference>
<proteinExistence type="predicted"/>
<dbReference type="Proteomes" id="UP000320813">
    <property type="component" value="Unassembled WGS sequence"/>
</dbReference>
<evidence type="ECO:0000259" key="1">
    <source>
        <dbReference type="Pfam" id="PF07238"/>
    </source>
</evidence>
<comment type="caution">
    <text evidence="2">The sequence shown here is derived from an EMBL/GenBank/DDBJ whole genome shotgun (WGS) entry which is preliminary data.</text>
</comment>
<dbReference type="GO" id="GO:0035438">
    <property type="term" value="F:cyclic-di-GMP binding"/>
    <property type="evidence" value="ECO:0007669"/>
    <property type="project" value="InterPro"/>
</dbReference>
<gene>
    <name evidence="2" type="ORF">EVJ47_03355</name>
</gene>
<sequence length="243" mass="27938">MDGQEREQDKYSDSAVNDVRIKNAEAIEQIINNILISKKELGITLYPSKGYFKSYLLEIKPKFLLIDSLMPFYGNKIISKSEFIKVGVDSGNNNIERYFLTKFKEEIINGEDINFLIFKPIEVVLIEKRIALRVSTSQSNMAFINFSHNGQNYFMPVHDLSWNGMSFNSEFKIETGYVIKHALIKLSEKSINADLKIAHSTYLSGRYRVGCMIINISDNDRDKLINFILTIERQDINSNLGLD</sequence>
<dbReference type="SUPFAM" id="SSF141371">
    <property type="entry name" value="PilZ domain-like"/>
    <property type="match status" value="1"/>
</dbReference>
<dbReference type="AlphaFoldDB" id="A0A519BDH6"/>
<organism evidence="2 3">
    <name type="scientific">Candidatus Acidulodesulfobacterium ferriphilum</name>
    <dbReference type="NCBI Taxonomy" id="2597223"/>
    <lineage>
        <taxon>Bacteria</taxon>
        <taxon>Deltaproteobacteria</taxon>
        <taxon>Candidatus Acidulodesulfobacterales</taxon>
        <taxon>Candidatus Acidulodesulfobacterium</taxon>
    </lineage>
</organism>